<evidence type="ECO:0000313" key="5">
    <source>
        <dbReference type="EMBL" id="SQF35130.1"/>
    </source>
</evidence>
<evidence type="ECO:0000256" key="2">
    <source>
        <dbReference type="ARBA" id="ARBA00022741"/>
    </source>
</evidence>
<dbReference type="GO" id="GO:0016887">
    <property type="term" value="F:ATP hydrolysis activity"/>
    <property type="evidence" value="ECO:0007669"/>
    <property type="project" value="InterPro"/>
</dbReference>
<evidence type="ECO:0000313" key="6">
    <source>
        <dbReference type="Proteomes" id="UP000249623"/>
    </source>
</evidence>
<dbReference type="InterPro" id="IPR003593">
    <property type="entry name" value="AAA+_ATPase"/>
</dbReference>
<dbReference type="EMBL" id="LS483346">
    <property type="protein sequence ID" value="SQF35130.1"/>
    <property type="molecule type" value="Genomic_DNA"/>
</dbReference>
<dbReference type="InterPro" id="IPR017911">
    <property type="entry name" value="MacB-like_ATP-bd"/>
</dbReference>
<dbReference type="GO" id="GO:0005886">
    <property type="term" value="C:plasma membrane"/>
    <property type="evidence" value="ECO:0007669"/>
    <property type="project" value="TreeGrafter"/>
</dbReference>
<dbReference type="GO" id="GO:0005524">
    <property type="term" value="F:ATP binding"/>
    <property type="evidence" value="ECO:0007669"/>
    <property type="project" value="UniProtKB-KW"/>
</dbReference>
<name>A0A2X3V1I9_STRSA</name>
<evidence type="ECO:0000259" key="4">
    <source>
        <dbReference type="PROSITE" id="PS50893"/>
    </source>
</evidence>
<dbReference type="InterPro" id="IPR015854">
    <property type="entry name" value="ABC_transpr_LolD-like"/>
</dbReference>
<evidence type="ECO:0000256" key="1">
    <source>
        <dbReference type="ARBA" id="ARBA00022448"/>
    </source>
</evidence>
<dbReference type="Pfam" id="PF00005">
    <property type="entry name" value="ABC_tran"/>
    <property type="match status" value="1"/>
</dbReference>
<dbReference type="Gene3D" id="3.40.50.300">
    <property type="entry name" value="P-loop containing nucleotide triphosphate hydrolases"/>
    <property type="match status" value="1"/>
</dbReference>
<dbReference type="InterPro" id="IPR027417">
    <property type="entry name" value="P-loop_NTPase"/>
</dbReference>
<sequence>MKGILEVNSIVKNYSERDHILKGISLNFEAGTFNVLLGQSGSGKSTLLNIMSGLLKPTSGIILINNQDINIIKENQLAALRRNIISNIYQDYMLLSELTVQENIELGMGKNNLNLKEIVNKLGIASLLDKYPDELSGGQKQRTAIARAIIKKPELLFCDEATGALDEENSKQVIELLHDIIKTYGITVIFATHNLKISLTADRVITIGNGKIVQDKHNKTPLLPSDIDWGINI</sequence>
<dbReference type="RefSeq" id="WP_002924118.1">
    <property type="nucleotide sequence ID" value="NZ_LS483346.1"/>
</dbReference>
<dbReference type="PROSITE" id="PS50893">
    <property type="entry name" value="ABC_TRANSPORTER_2"/>
    <property type="match status" value="1"/>
</dbReference>
<proteinExistence type="predicted"/>
<dbReference type="GO" id="GO:0022857">
    <property type="term" value="F:transmembrane transporter activity"/>
    <property type="evidence" value="ECO:0007669"/>
    <property type="project" value="TreeGrafter"/>
</dbReference>
<gene>
    <name evidence="5" type="primary">macB_6</name>
    <name evidence="5" type="ORF">NCTC11085_01508</name>
</gene>
<keyword evidence="5" id="KW-0378">Hydrolase</keyword>
<dbReference type="CDD" id="cd03255">
    <property type="entry name" value="ABC_MJ0796_LolCDE_FtsE"/>
    <property type="match status" value="1"/>
</dbReference>
<organism evidence="5 6">
    <name type="scientific">Streptococcus sanguinis</name>
    <dbReference type="NCBI Taxonomy" id="1305"/>
    <lineage>
        <taxon>Bacteria</taxon>
        <taxon>Bacillati</taxon>
        <taxon>Bacillota</taxon>
        <taxon>Bacilli</taxon>
        <taxon>Lactobacillales</taxon>
        <taxon>Streptococcaceae</taxon>
        <taxon>Streptococcus</taxon>
    </lineage>
</organism>
<dbReference type="SUPFAM" id="SSF52540">
    <property type="entry name" value="P-loop containing nucleoside triphosphate hydrolases"/>
    <property type="match status" value="1"/>
</dbReference>
<accession>A0A2X3V1I9</accession>
<keyword evidence="1" id="KW-0813">Transport</keyword>
<evidence type="ECO:0000256" key="3">
    <source>
        <dbReference type="ARBA" id="ARBA00022840"/>
    </source>
</evidence>
<reference evidence="5 6" key="1">
    <citation type="submission" date="2018-06" db="EMBL/GenBank/DDBJ databases">
        <authorList>
            <consortium name="Pathogen Informatics"/>
            <person name="Doyle S."/>
        </authorList>
    </citation>
    <scope>NUCLEOTIDE SEQUENCE [LARGE SCALE GENOMIC DNA]</scope>
    <source>
        <strain evidence="5 6">NCTC11085</strain>
    </source>
</reference>
<dbReference type="EC" id="3.6.3.-" evidence="5"/>
<dbReference type="PANTHER" id="PTHR24220">
    <property type="entry name" value="IMPORT ATP-BINDING PROTEIN"/>
    <property type="match status" value="1"/>
</dbReference>
<feature type="domain" description="ABC transporter" evidence="4">
    <location>
        <begin position="5"/>
        <end position="233"/>
    </location>
</feature>
<dbReference type="InterPro" id="IPR003439">
    <property type="entry name" value="ABC_transporter-like_ATP-bd"/>
</dbReference>
<dbReference type="PANTHER" id="PTHR24220:SF692">
    <property type="entry name" value="ABC TRANSPORTER DOMAIN-CONTAINING PROTEIN"/>
    <property type="match status" value="1"/>
</dbReference>
<protein>
    <submittedName>
        <fullName evidence="5">Antimicrobial peptide ABC transporter ATPase component</fullName>
        <ecNumber evidence="5">3.6.3.-</ecNumber>
    </submittedName>
</protein>
<dbReference type="Proteomes" id="UP000249623">
    <property type="component" value="Chromosome 1"/>
</dbReference>
<keyword evidence="2" id="KW-0547">Nucleotide-binding</keyword>
<keyword evidence="3" id="KW-0067">ATP-binding</keyword>
<dbReference type="SMART" id="SM00382">
    <property type="entry name" value="AAA"/>
    <property type="match status" value="1"/>
</dbReference>
<dbReference type="AlphaFoldDB" id="A0A2X3V1I9"/>